<keyword evidence="2" id="KW-0812">Transmembrane</keyword>
<proteinExistence type="predicted"/>
<gene>
    <name evidence="3" type="ORF">DERF_012110</name>
</gene>
<feature type="compositionally biased region" description="Basic residues" evidence="1">
    <location>
        <begin position="238"/>
        <end position="249"/>
    </location>
</feature>
<dbReference type="AlphaFoldDB" id="A0A922HNZ1"/>
<name>A0A922HNZ1_DERFA</name>
<reference evidence="3" key="2">
    <citation type="journal article" date="2022" name="Res Sq">
        <title>Comparative Genomics Reveals Insights into the Divergent Evolution of Astigmatic Mites and Household Pest Adaptations.</title>
        <authorList>
            <person name="Xiong Q."/>
            <person name="Wan A.T.-Y."/>
            <person name="Liu X.-Y."/>
            <person name="Fung C.S.-H."/>
            <person name="Xiao X."/>
            <person name="Malainual N."/>
            <person name="Hou J."/>
            <person name="Wang L."/>
            <person name="Wang M."/>
            <person name="Yang K."/>
            <person name="Cui Y."/>
            <person name="Leung E."/>
            <person name="Nong W."/>
            <person name="Shin S.-K."/>
            <person name="Au S."/>
            <person name="Jeong K.Y."/>
            <person name="Chew F.T."/>
            <person name="Hui J."/>
            <person name="Leung T.F."/>
            <person name="Tungtrongchitr A."/>
            <person name="Zhong N."/>
            <person name="Liu Z."/>
            <person name="Tsui S."/>
        </authorList>
    </citation>
    <scope>NUCLEOTIDE SEQUENCE</scope>
    <source>
        <strain evidence="3">Derf</strain>
        <tissue evidence="3">Whole organism</tissue>
    </source>
</reference>
<feature type="transmembrane region" description="Helical" evidence="2">
    <location>
        <begin position="26"/>
        <end position="45"/>
    </location>
</feature>
<feature type="region of interest" description="Disordered" evidence="1">
    <location>
        <begin position="204"/>
        <end position="273"/>
    </location>
</feature>
<evidence type="ECO:0000313" key="4">
    <source>
        <dbReference type="Proteomes" id="UP000790347"/>
    </source>
</evidence>
<dbReference type="EMBL" id="ASGP02000006">
    <property type="protein sequence ID" value="KAH9501252.1"/>
    <property type="molecule type" value="Genomic_DNA"/>
</dbReference>
<evidence type="ECO:0000313" key="3">
    <source>
        <dbReference type="EMBL" id="KAH9501252.1"/>
    </source>
</evidence>
<feature type="region of interest" description="Disordered" evidence="1">
    <location>
        <begin position="66"/>
        <end position="98"/>
    </location>
</feature>
<protein>
    <submittedName>
        <fullName evidence="3">Uncharacterized protein</fullName>
    </submittedName>
</protein>
<feature type="compositionally biased region" description="Gly residues" evidence="1">
    <location>
        <begin position="222"/>
        <end position="237"/>
    </location>
</feature>
<keyword evidence="2" id="KW-0472">Membrane</keyword>
<feature type="compositionally biased region" description="Low complexity" evidence="1">
    <location>
        <begin position="255"/>
        <end position="273"/>
    </location>
</feature>
<sequence>MKKIEIYRCRTHNNQLHHRHDLSMKFITIMIVIITMIMMIMTVSAEPQEKKGLFSQMNNWFAKLRGNKDQNNQQNQQDDQKKDEKKEDVTTIRPPMPMGPAAMYPPMPMYGMAAGPAFGPPFAGMVSGGPPMFHSPMTAMSTHQFAAHHHPPAPPPPRHMMHVGPSHTHGFGPFIGGSGGPIFSPYSQPSHLMPIHNDFGDTYGSYGGPYSSEPNDPTETFQGGGPMLGGGGGGPGGHPHHHHHHHHHLSGSNADSMSDSAPGSSSYDDQYNK</sequence>
<evidence type="ECO:0000256" key="1">
    <source>
        <dbReference type="SAM" id="MobiDB-lite"/>
    </source>
</evidence>
<keyword evidence="4" id="KW-1185">Reference proteome</keyword>
<comment type="caution">
    <text evidence="3">The sequence shown here is derived from an EMBL/GenBank/DDBJ whole genome shotgun (WGS) entry which is preliminary data.</text>
</comment>
<feature type="compositionally biased region" description="Basic and acidic residues" evidence="1">
    <location>
        <begin position="78"/>
        <end position="90"/>
    </location>
</feature>
<organism evidence="3 4">
    <name type="scientific">Dermatophagoides farinae</name>
    <name type="common">American house dust mite</name>
    <dbReference type="NCBI Taxonomy" id="6954"/>
    <lineage>
        <taxon>Eukaryota</taxon>
        <taxon>Metazoa</taxon>
        <taxon>Ecdysozoa</taxon>
        <taxon>Arthropoda</taxon>
        <taxon>Chelicerata</taxon>
        <taxon>Arachnida</taxon>
        <taxon>Acari</taxon>
        <taxon>Acariformes</taxon>
        <taxon>Sarcoptiformes</taxon>
        <taxon>Astigmata</taxon>
        <taxon>Psoroptidia</taxon>
        <taxon>Analgoidea</taxon>
        <taxon>Pyroglyphidae</taxon>
        <taxon>Dermatophagoidinae</taxon>
        <taxon>Dermatophagoides</taxon>
    </lineage>
</organism>
<feature type="compositionally biased region" description="Polar residues" evidence="1">
    <location>
        <begin position="212"/>
        <end position="221"/>
    </location>
</feature>
<dbReference type="Proteomes" id="UP000790347">
    <property type="component" value="Unassembled WGS sequence"/>
</dbReference>
<accession>A0A922HNZ1</accession>
<evidence type="ECO:0000256" key="2">
    <source>
        <dbReference type="SAM" id="Phobius"/>
    </source>
</evidence>
<reference evidence="3" key="1">
    <citation type="submission" date="2013-05" db="EMBL/GenBank/DDBJ databases">
        <authorList>
            <person name="Yim A.K.Y."/>
            <person name="Chan T.F."/>
            <person name="Ji K.M."/>
            <person name="Liu X.Y."/>
            <person name="Zhou J.W."/>
            <person name="Li R.Q."/>
            <person name="Yang K.Y."/>
            <person name="Li J."/>
            <person name="Li M."/>
            <person name="Law P.T.W."/>
            <person name="Wu Y.L."/>
            <person name="Cai Z.L."/>
            <person name="Qin H."/>
            <person name="Bao Y."/>
            <person name="Leung R.K.K."/>
            <person name="Ng P.K.S."/>
            <person name="Zou J."/>
            <person name="Zhong X.J."/>
            <person name="Ran P.X."/>
            <person name="Zhong N.S."/>
            <person name="Liu Z.G."/>
            <person name="Tsui S.K.W."/>
        </authorList>
    </citation>
    <scope>NUCLEOTIDE SEQUENCE</scope>
    <source>
        <strain evidence="3">Derf</strain>
        <tissue evidence="3">Whole organism</tissue>
    </source>
</reference>
<keyword evidence="2" id="KW-1133">Transmembrane helix</keyword>